<keyword evidence="1" id="KW-0472">Membrane</keyword>
<keyword evidence="1" id="KW-0812">Transmembrane</keyword>
<dbReference type="AlphaFoldDB" id="A0A0G0TVV9"/>
<evidence type="ECO:0000313" key="3">
    <source>
        <dbReference type="Proteomes" id="UP000034881"/>
    </source>
</evidence>
<accession>A0A0G0TVV9</accession>
<reference evidence="2 3" key="1">
    <citation type="journal article" date="2015" name="Nature">
        <title>rRNA introns, odd ribosomes, and small enigmatic genomes across a large radiation of phyla.</title>
        <authorList>
            <person name="Brown C.T."/>
            <person name="Hug L.A."/>
            <person name="Thomas B.C."/>
            <person name="Sharon I."/>
            <person name="Castelle C.J."/>
            <person name="Singh A."/>
            <person name="Wilkins M.J."/>
            <person name="Williams K.H."/>
            <person name="Banfield J.F."/>
        </authorList>
    </citation>
    <scope>NUCLEOTIDE SEQUENCE [LARGE SCALE GENOMIC DNA]</scope>
</reference>
<proteinExistence type="predicted"/>
<dbReference type="Pfam" id="PF05137">
    <property type="entry name" value="PilN"/>
    <property type="match status" value="1"/>
</dbReference>
<keyword evidence="1" id="KW-1133">Transmembrane helix</keyword>
<dbReference type="EMBL" id="LBYB01000004">
    <property type="protein sequence ID" value="KKR42067.1"/>
    <property type="molecule type" value="Genomic_DNA"/>
</dbReference>
<name>A0A0G0TVV9_9BACT</name>
<comment type="caution">
    <text evidence="2">The sequence shown here is derived from an EMBL/GenBank/DDBJ whole genome shotgun (WGS) entry which is preliminary data.</text>
</comment>
<evidence type="ECO:0000313" key="2">
    <source>
        <dbReference type="EMBL" id="KKR42067.1"/>
    </source>
</evidence>
<protein>
    <recommendedName>
        <fullName evidence="4">Fimbrial assembly family protein</fullName>
    </recommendedName>
</protein>
<evidence type="ECO:0000256" key="1">
    <source>
        <dbReference type="SAM" id="Phobius"/>
    </source>
</evidence>
<organism evidence="2 3">
    <name type="scientific">Candidatus Daviesbacteria bacterium GW2011_GWC2_40_12</name>
    <dbReference type="NCBI Taxonomy" id="1618431"/>
    <lineage>
        <taxon>Bacteria</taxon>
        <taxon>Candidatus Daviesiibacteriota</taxon>
    </lineage>
</organism>
<gene>
    <name evidence="2" type="ORF">UT77_C0004G0051</name>
</gene>
<evidence type="ECO:0008006" key="4">
    <source>
        <dbReference type="Google" id="ProtNLM"/>
    </source>
</evidence>
<feature type="transmembrane region" description="Helical" evidence="1">
    <location>
        <begin position="38"/>
        <end position="55"/>
    </location>
</feature>
<dbReference type="Proteomes" id="UP000034881">
    <property type="component" value="Unassembled WGS sequence"/>
</dbReference>
<sequence length="194" mass="21138">MPKGKPGLTINLDLLKPQSNPEKIPVKLFRWLLSSGRFIFIFVEALVLIAFGARFKLDADIASKKEAIEQQIPYIESLSSYEIAIRQTQLKLSTINNIKNGSPDWSILLKKIADQTPASVKITNISIEKDLGNAMIHIAGQTQINSDLASFVGGLRTDNTFTGANIGSVGLEQGVIKFTLDATAKLVNLGNKSL</sequence>
<dbReference type="InterPro" id="IPR007813">
    <property type="entry name" value="PilN"/>
</dbReference>